<accession>A0A3Q7J6K8</accession>
<evidence type="ECO:0000313" key="2">
    <source>
        <dbReference type="Proteomes" id="UP000004994"/>
    </source>
</evidence>
<dbReference type="PaxDb" id="4081-Solyc12g017720.1.1"/>
<protein>
    <submittedName>
        <fullName evidence="1">Uncharacterized protein</fullName>
    </submittedName>
</protein>
<dbReference type="Gramene" id="Solyc12g017720.1.1">
    <property type="protein sequence ID" value="Solyc12g017720.1.1.1"/>
    <property type="gene ID" value="Solyc12g017720.1"/>
</dbReference>
<keyword evidence="2" id="KW-1185">Reference proteome</keyword>
<dbReference type="EnsemblPlants" id="Solyc12g017720.1.1">
    <property type="protein sequence ID" value="Solyc12g017720.1.1.1"/>
    <property type="gene ID" value="Solyc12g017720.1"/>
</dbReference>
<reference evidence="1" key="1">
    <citation type="journal article" date="2012" name="Nature">
        <title>The tomato genome sequence provides insights into fleshy fruit evolution.</title>
        <authorList>
            <consortium name="Tomato Genome Consortium"/>
        </authorList>
    </citation>
    <scope>NUCLEOTIDE SEQUENCE [LARGE SCALE GENOMIC DNA]</scope>
    <source>
        <strain evidence="1">cv. Heinz 1706</strain>
    </source>
</reference>
<sequence>MSLLHKSNQKITIKFDRHKFSRQLLDSKPLLDKPIKKITFKMGNHKFVRQFPDLKEVDKRIKLVEGYTKMYLYANKKMLRTSEC</sequence>
<reference evidence="1" key="2">
    <citation type="submission" date="2019-01" db="UniProtKB">
        <authorList>
            <consortium name="EnsemblPlants"/>
        </authorList>
    </citation>
    <scope>IDENTIFICATION</scope>
    <source>
        <strain evidence="1">cv. Heinz 1706</strain>
    </source>
</reference>
<dbReference type="AlphaFoldDB" id="A0A3Q7J6K8"/>
<proteinExistence type="predicted"/>
<evidence type="ECO:0000313" key="1">
    <source>
        <dbReference type="EnsemblPlants" id="Solyc12g017720.1.1.1"/>
    </source>
</evidence>
<organism evidence="1">
    <name type="scientific">Solanum lycopersicum</name>
    <name type="common">Tomato</name>
    <name type="synonym">Lycopersicon esculentum</name>
    <dbReference type="NCBI Taxonomy" id="4081"/>
    <lineage>
        <taxon>Eukaryota</taxon>
        <taxon>Viridiplantae</taxon>
        <taxon>Streptophyta</taxon>
        <taxon>Embryophyta</taxon>
        <taxon>Tracheophyta</taxon>
        <taxon>Spermatophyta</taxon>
        <taxon>Magnoliopsida</taxon>
        <taxon>eudicotyledons</taxon>
        <taxon>Gunneridae</taxon>
        <taxon>Pentapetalae</taxon>
        <taxon>asterids</taxon>
        <taxon>lamiids</taxon>
        <taxon>Solanales</taxon>
        <taxon>Solanaceae</taxon>
        <taxon>Solanoideae</taxon>
        <taxon>Solaneae</taxon>
        <taxon>Solanum</taxon>
        <taxon>Solanum subgen. Lycopersicon</taxon>
    </lineage>
</organism>
<dbReference type="Proteomes" id="UP000004994">
    <property type="component" value="Chromosome 12"/>
</dbReference>
<dbReference type="InParanoid" id="A0A3Q7J6K8"/>
<name>A0A3Q7J6K8_SOLLC</name>